<reference evidence="9 13" key="2">
    <citation type="submission" date="2016-09" db="EMBL/GenBank/DDBJ databases">
        <title>Lactobacillus reuteri KLR3005, genome sequencing and assembly.</title>
        <authorList>
            <person name="Lee J.-Y."/>
            <person name="Kim E.B."/>
            <person name="Choi Y.-J."/>
        </authorList>
    </citation>
    <scope>NUCLEOTIDE SEQUENCE [LARGE SCALE GENOMIC DNA]</scope>
    <source>
        <strain evidence="9 13">KLR3005</strain>
    </source>
</reference>
<dbReference type="EMBL" id="JABAFN010000125">
    <property type="protein sequence ID" value="NME23281.1"/>
    <property type="molecule type" value="Genomic_DNA"/>
</dbReference>
<evidence type="ECO:0000256" key="2">
    <source>
        <dbReference type="ARBA" id="ARBA00021922"/>
    </source>
</evidence>
<accession>A0A0U5JWF2</accession>
<evidence type="ECO:0000313" key="9">
    <source>
        <dbReference type="EMBL" id="OTA86336.1"/>
    </source>
</evidence>
<evidence type="ECO:0000313" key="11">
    <source>
        <dbReference type="Proteomes" id="UP000184174"/>
    </source>
</evidence>
<dbReference type="SUPFAM" id="SSF47729">
    <property type="entry name" value="IHF-like DNA-binding proteins"/>
    <property type="match status" value="1"/>
</dbReference>
<reference evidence="8 11" key="4">
    <citation type="submission" date="2016-10" db="EMBL/GenBank/DDBJ databases">
        <title>Genome sequence of Lactobacillus reuteri 121, a source of glucan and fructan exopolysaccharides.</title>
        <authorList>
            <person name="Gangoiti J."/>
            <person name="Lammerts Van Bueren A."/>
            <person name="Dijkhuizen L."/>
        </authorList>
    </citation>
    <scope>NUCLEOTIDE SEQUENCE [LARGE SCALE GENOMIC DNA]</scope>
    <source>
        <strain evidence="8 11">121</strain>
    </source>
</reference>
<evidence type="ECO:0000313" key="6">
    <source>
        <dbReference type="EMBL" id="CUR41597.1"/>
    </source>
</evidence>
<protein>
    <recommendedName>
        <fullName evidence="2">DNA-binding protein HU</fullName>
    </recommendedName>
</protein>
<evidence type="ECO:0000313" key="13">
    <source>
        <dbReference type="Proteomes" id="UP000194286"/>
    </source>
</evidence>
<evidence type="ECO:0000256" key="4">
    <source>
        <dbReference type="ARBA" id="ARBA00023125"/>
    </source>
</evidence>
<dbReference type="InterPro" id="IPR010992">
    <property type="entry name" value="IHF-like_DNA-bd_dom_sf"/>
</dbReference>
<evidence type="ECO:0000256" key="3">
    <source>
        <dbReference type="ARBA" id="ARBA00023067"/>
    </source>
</evidence>
<evidence type="ECO:0000256" key="5">
    <source>
        <dbReference type="RuleBase" id="RU003939"/>
    </source>
</evidence>
<dbReference type="EMBL" id="MIMV01000044">
    <property type="protein sequence ID" value="OTA92027.1"/>
    <property type="molecule type" value="Genomic_DNA"/>
</dbReference>
<dbReference type="SMART" id="SM00411">
    <property type="entry name" value="BHL"/>
    <property type="match status" value="1"/>
</dbReference>
<dbReference type="GO" id="GO:0003677">
    <property type="term" value="F:DNA binding"/>
    <property type="evidence" value="ECO:0007669"/>
    <property type="project" value="UniProtKB-KW"/>
</dbReference>
<dbReference type="EMBL" id="LN887696">
    <property type="protein sequence ID" value="CUR41597.1"/>
    <property type="molecule type" value="Genomic_DNA"/>
</dbReference>
<dbReference type="PANTHER" id="PTHR33175:SF3">
    <property type="entry name" value="DNA-BINDING PROTEIN HU-BETA"/>
    <property type="match status" value="1"/>
</dbReference>
<reference evidence="10 12" key="3">
    <citation type="submission" date="2016-09" db="EMBL/GenBank/DDBJ databases">
        <title>Lactobacillus reuteri KLR3006, genome sequencing and assembly.</title>
        <authorList>
            <person name="Lee J.-Y."/>
            <person name="Kim E.B."/>
            <person name="Choi Y.-J."/>
        </authorList>
    </citation>
    <scope>NUCLEOTIDE SEQUENCE [LARGE SCALE GENOMIC DNA]</scope>
    <source>
        <strain evidence="10 12">KLR3006</strain>
    </source>
</reference>
<dbReference type="InterPro" id="IPR000119">
    <property type="entry name" value="Hist_DNA-bd"/>
</dbReference>
<reference evidence="6" key="1">
    <citation type="submission" date="2015-10" db="EMBL/GenBank/DDBJ databases">
        <authorList>
            <person name="Gilbert D.G."/>
        </authorList>
    </citation>
    <scope>NUCLEOTIDE SEQUENCE</scope>
    <source>
        <strain evidence="6">Lp167-67</strain>
    </source>
</reference>
<dbReference type="Proteomes" id="UP000184174">
    <property type="component" value="Unassembled WGS sequence"/>
</dbReference>
<dbReference type="EMBL" id="MKQH01000006">
    <property type="protein sequence ID" value="OJI11707.1"/>
    <property type="molecule type" value="Genomic_DNA"/>
</dbReference>
<sequence length="88" mass="9663">MLNKKDLINIIADQQGVTKKEAGHIIDAFTSGVKKVMKDNQSVNLVGFGKFESVYKEERTQVLGFSGETVTVPAHYAHKAKLSTNIAK</sequence>
<dbReference type="CDD" id="cd13832">
    <property type="entry name" value="IHF"/>
    <property type="match status" value="1"/>
</dbReference>
<name>A0A0U5JWF2_LIMRT</name>
<dbReference type="Proteomes" id="UP000587270">
    <property type="component" value="Unassembled WGS sequence"/>
</dbReference>
<evidence type="ECO:0000313" key="14">
    <source>
        <dbReference type="Proteomes" id="UP000587270"/>
    </source>
</evidence>
<gene>
    <name evidence="9" type="ORF">BHL82_11180</name>
    <name evidence="10" type="ORF">BHL83_03290</name>
    <name evidence="8" type="ORF">BJI45_00395</name>
    <name evidence="7" type="ORF">HF865_11665</name>
    <name evidence="6" type="ORF">LRLP16767_LRLP167_00077</name>
</gene>
<keyword evidence="3" id="KW-0226">DNA condensation</keyword>
<dbReference type="Proteomes" id="UP000194286">
    <property type="component" value="Unassembled WGS sequence"/>
</dbReference>
<evidence type="ECO:0000313" key="12">
    <source>
        <dbReference type="Proteomes" id="UP000194219"/>
    </source>
</evidence>
<keyword evidence="4 7" id="KW-0238">DNA-binding</keyword>
<dbReference type="Pfam" id="PF00216">
    <property type="entry name" value="Bac_DNA_binding"/>
    <property type="match status" value="1"/>
</dbReference>
<dbReference type="Proteomes" id="UP000194219">
    <property type="component" value="Unassembled WGS sequence"/>
</dbReference>
<evidence type="ECO:0000313" key="7">
    <source>
        <dbReference type="EMBL" id="NME23281.1"/>
    </source>
</evidence>
<dbReference type="PANTHER" id="PTHR33175">
    <property type="entry name" value="DNA-BINDING PROTEIN HU"/>
    <property type="match status" value="1"/>
</dbReference>
<dbReference type="RefSeq" id="WP_016497263.1">
    <property type="nucleotide sequence ID" value="NZ_CAKMAY010000067.1"/>
</dbReference>
<comment type="similarity">
    <text evidence="1 5">Belongs to the bacterial histone-like protein family.</text>
</comment>
<dbReference type="GO" id="GO:0030261">
    <property type="term" value="P:chromosome condensation"/>
    <property type="evidence" value="ECO:0007669"/>
    <property type="project" value="UniProtKB-KW"/>
</dbReference>
<dbReference type="AlphaFoldDB" id="A0A0U5JWF2"/>
<dbReference type="Gene3D" id="4.10.520.10">
    <property type="entry name" value="IHF-like DNA-binding proteins"/>
    <property type="match status" value="1"/>
</dbReference>
<organism evidence="6">
    <name type="scientific">Limosilactobacillus reuteri</name>
    <name type="common">Lactobacillus reuteri</name>
    <dbReference type="NCBI Taxonomy" id="1598"/>
    <lineage>
        <taxon>Bacteria</taxon>
        <taxon>Bacillati</taxon>
        <taxon>Bacillota</taxon>
        <taxon>Bacilli</taxon>
        <taxon>Lactobacillales</taxon>
        <taxon>Lactobacillaceae</taxon>
        <taxon>Limosilactobacillus</taxon>
    </lineage>
</organism>
<evidence type="ECO:0000313" key="8">
    <source>
        <dbReference type="EMBL" id="OJI11707.1"/>
    </source>
</evidence>
<evidence type="ECO:0000313" key="10">
    <source>
        <dbReference type="EMBL" id="OTA92027.1"/>
    </source>
</evidence>
<dbReference type="EMBL" id="MIMU01000071">
    <property type="protein sequence ID" value="OTA86336.1"/>
    <property type="molecule type" value="Genomic_DNA"/>
</dbReference>
<proteinExistence type="inferred from homology"/>
<reference evidence="7 14" key="5">
    <citation type="submission" date="2020-04" db="EMBL/GenBank/DDBJ databases">
        <authorList>
            <person name="Hitch T.C.A."/>
            <person name="Wylensek D."/>
            <person name="Clavel T."/>
        </authorList>
    </citation>
    <scope>NUCLEOTIDE SEQUENCE [LARGE SCALE GENOMIC DNA]</scope>
    <source>
        <strain evidence="7 14">WCA-386-APC-4I</strain>
    </source>
</reference>
<evidence type="ECO:0000256" key="1">
    <source>
        <dbReference type="ARBA" id="ARBA00010529"/>
    </source>
</evidence>
<dbReference type="GO" id="GO:0030527">
    <property type="term" value="F:structural constituent of chromatin"/>
    <property type="evidence" value="ECO:0007669"/>
    <property type="project" value="InterPro"/>
</dbReference>